<evidence type="ECO:0000313" key="4">
    <source>
        <dbReference type="Proteomes" id="UP001309876"/>
    </source>
</evidence>
<accession>A0AAN7T2I8</accession>
<keyword evidence="2" id="KW-0472">Membrane</keyword>
<keyword evidence="4" id="KW-1185">Reference proteome</keyword>
<keyword evidence="2" id="KW-0812">Transmembrane</keyword>
<protein>
    <submittedName>
        <fullName evidence="3">Uncharacterized protein</fullName>
    </submittedName>
</protein>
<dbReference type="AlphaFoldDB" id="A0AAN7T2I8"/>
<dbReference type="Proteomes" id="UP001309876">
    <property type="component" value="Unassembled WGS sequence"/>
</dbReference>
<name>A0AAN7T2I8_9EURO</name>
<gene>
    <name evidence="3" type="ORF">LTR05_004263</name>
</gene>
<keyword evidence="2" id="KW-1133">Transmembrane helix</keyword>
<sequence>MAILHHSLPQDYSNTLLSRLTDLAAKQRGARISKKTVNAQQDYIFARSEAVDVASVPAQDLSTATEPEAPALDVIDLLSPSKDINGALVKFTNSYQKVTDAFSSIFTFPYLDDFHLDLAETGTSTSKKSDSDVPPPTTRQLFIQANGNYRGFVDFELLTCRNLAAYATLTTTLLKRLTISDFYDAVSNVVDKYAQQLDQKNAEKAKTFLHVIHFAEKLNKAVFDTTTQLHSLEERIASTESQLSNLSVGTTLLKVLKGLFNLDGSDADALTKLSVLLGLGKSVLEGDFANLFKQKQALQQLLATLKRLQSQLAILRNGMIGLSTSLSESIEANDVLTEVWAGVAEKNAALVSLPEFAEKPTAVQIVKVERNWTETKKQANLAIGVLSGAIRAADTVASNAAGSAPAIFGIPKSPAEIKMVQMLQDIGAEDDVLDPKKFAVLSRLSQDADVTSRVSEKALGSMMDLQPMADAEQDAQKELEEKLGYLGPSNDVKDALDKLSGDCVAITKTFSSVLQLPNVDQLQILNPFKTQDHPEEPTNLDIRSIVLRYKTKYEELQNSSIGCIRGLIAYSSFAIATLPRVTPFTPRAGQMGLLDYLDAAQQVVAKYREEASRLSALYTKFGQDWKLAQDNLQQAINKSKEDADQARKDLEREEAKYKKQTMMGVLEIFGALVCFTIAAFTMPLVGVGAGLLYKGIKDLSGLGQIQSAIDTFKNSLKAYEATNTALTALKEPMKNVATAVTRVTKVWSDIATTLTEIEAFMATWASPSVFKLTVNQTVDAWTTVKGLCITYIGLISGSVPIK</sequence>
<evidence type="ECO:0000256" key="2">
    <source>
        <dbReference type="SAM" id="Phobius"/>
    </source>
</evidence>
<evidence type="ECO:0000256" key="1">
    <source>
        <dbReference type="SAM" id="Coils"/>
    </source>
</evidence>
<feature type="coiled-coil region" evidence="1">
    <location>
        <begin position="597"/>
        <end position="663"/>
    </location>
</feature>
<dbReference type="Gene3D" id="1.20.1170.10">
    <property type="match status" value="1"/>
</dbReference>
<comment type="caution">
    <text evidence="3">The sequence shown here is derived from an EMBL/GenBank/DDBJ whole genome shotgun (WGS) entry which is preliminary data.</text>
</comment>
<proteinExistence type="predicted"/>
<feature type="coiled-coil region" evidence="1">
    <location>
        <begin position="291"/>
        <end position="318"/>
    </location>
</feature>
<dbReference type="SUPFAM" id="SSF58100">
    <property type="entry name" value="Bacterial hemolysins"/>
    <property type="match status" value="1"/>
</dbReference>
<reference evidence="3 4" key="1">
    <citation type="submission" date="2023-08" db="EMBL/GenBank/DDBJ databases">
        <title>Black Yeasts Isolated from many extreme environments.</title>
        <authorList>
            <person name="Coleine C."/>
            <person name="Stajich J.E."/>
            <person name="Selbmann L."/>
        </authorList>
    </citation>
    <scope>NUCLEOTIDE SEQUENCE [LARGE SCALE GENOMIC DNA]</scope>
    <source>
        <strain evidence="3 4">CCFEE 5910</strain>
    </source>
</reference>
<evidence type="ECO:0000313" key="3">
    <source>
        <dbReference type="EMBL" id="KAK5087092.1"/>
    </source>
</evidence>
<organism evidence="3 4">
    <name type="scientific">Lithohypha guttulata</name>
    <dbReference type="NCBI Taxonomy" id="1690604"/>
    <lineage>
        <taxon>Eukaryota</taxon>
        <taxon>Fungi</taxon>
        <taxon>Dikarya</taxon>
        <taxon>Ascomycota</taxon>
        <taxon>Pezizomycotina</taxon>
        <taxon>Eurotiomycetes</taxon>
        <taxon>Chaetothyriomycetidae</taxon>
        <taxon>Chaetothyriales</taxon>
        <taxon>Trichomeriaceae</taxon>
        <taxon>Lithohypha</taxon>
    </lineage>
</organism>
<keyword evidence="1" id="KW-0175">Coiled coil</keyword>
<dbReference type="EMBL" id="JAVRRJ010000003">
    <property type="protein sequence ID" value="KAK5087092.1"/>
    <property type="molecule type" value="Genomic_DNA"/>
</dbReference>
<feature type="transmembrane region" description="Helical" evidence="2">
    <location>
        <begin position="668"/>
        <end position="693"/>
    </location>
</feature>